<dbReference type="STRING" id="1165861.A0A0L0W0I9"/>
<sequence length="221" mass="24905">MEESIKKEIQAGQMFGPYSTDQLSTRFAFFRTNPSGAVVKGDGSVRPVNNLSFPRNKPKIPSVSSSVDKSDYTTTWDNFKTVSRFLRRQTEPLKLAIFDSEKACCQIPTAKSQWLYLLIKNFDKGILIDTRIAFGGVAGYTPIHPLTRSEELGVKTNPTKILPFCEEQKYIGFIWSVTGKTVRLPDDKKFQRIQQIKQFLKANTPGEFAQHSTSSAIVENV</sequence>
<keyword evidence="2" id="KW-1185">Reference proteome</keyword>
<comment type="caution">
    <text evidence="1">The sequence shown here is derived from an EMBL/GenBank/DDBJ whole genome shotgun (WGS) entry which is preliminary data.</text>
</comment>
<dbReference type="InterPro" id="IPR052055">
    <property type="entry name" value="Hepadnavirus_pol/RT"/>
</dbReference>
<organism evidence="1 2">
    <name type="scientific">Puccinia striiformis f. sp. tritici PST-78</name>
    <dbReference type="NCBI Taxonomy" id="1165861"/>
    <lineage>
        <taxon>Eukaryota</taxon>
        <taxon>Fungi</taxon>
        <taxon>Dikarya</taxon>
        <taxon>Basidiomycota</taxon>
        <taxon>Pucciniomycotina</taxon>
        <taxon>Pucciniomycetes</taxon>
        <taxon>Pucciniales</taxon>
        <taxon>Pucciniaceae</taxon>
        <taxon>Puccinia</taxon>
    </lineage>
</organism>
<dbReference type="Proteomes" id="UP000054564">
    <property type="component" value="Unassembled WGS sequence"/>
</dbReference>
<reference evidence="2" key="1">
    <citation type="submission" date="2014-03" db="EMBL/GenBank/DDBJ databases">
        <title>The Genome Sequence of Puccinia striiformis f. sp. tritici PST-78.</title>
        <authorList>
            <consortium name="The Broad Institute Genome Sequencing Platform"/>
            <person name="Cuomo C."/>
            <person name="Hulbert S."/>
            <person name="Chen X."/>
            <person name="Walker B."/>
            <person name="Young S.K."/>
            <person name="Zeng Q."/>
            <person name="Gargeya S."/>
            <person name="Fitzgerald M."/>
            <person name="Haas B."/>
            <person name="Abouelleil A."/>
            <person name="Alvarado L."/>
            <person name="Arachchi H.M."/>
            <person name="Berlin A.M."/>
            <person name="Chapman S.B."/>
            <person name="Goldberg J."/>
            <person name="Griggs A."/>
            <person name="Gujja S."/>
            <person name="Hansen M."/>
            <person name="Howarth C."/>
            <person name="Imamovic A."/>
            <person name="Larimer J."/>
            <person name="McCowan C."/>
            <person name="Montmayeur A."/>
            <person name="Murphy C."/>
            <person name="Neiman D."/>
            <person name="Pearson M."/>
            <person name="Priest M."/>
            <person name="Roberts A."/>
            <person name="Saif S."/>
            <person name="Shea T."/>
            <person name="Sisk P."/>
            <person name="Sykes S."/>
            <person name="Wortman J."/>
            <person name="Nusbaum C."/>
            <person name="Birren B."/>
        </authorList>
    </citation>
    <scope>NUCLEOTIDE SEQUENCE [LARGE SCALE GENOMIC DNA]</scope>
    <source>
        <strain evidence="2">race PST-78</strain>
    </source>
</reference>
<dbReference type="OrthoDB" id="2505248at2759"/>
<dbReference type="EMBL" id="AJIL01000009">
    <property type="protein sequence ID" value="KNF05029.1"/>
    <property type="molecule type" value="Genomic_DNA"/>
</dbReference>
<accession>A0A0L0W0I9</accession>
<evidence type="ECO:0000313" key="1">
    <source>
        <dbReference type="EMBL" id="KNF05029.1"/>
    </source>
</evidence>
<dbReference type="PANTHER" id="PTHR33050">
    <property type="entry name" value="REVERSE TRANSCRIPTASE DOMAIN-CONTAINING PROTEIN"/>
    <property type="match status" value="1"/>
</dbReference>
<gene>
    <name evidence="1" type="ORF">PSTG_01658</name>
</gene>
<name>A0A0L0W0I9_9BASI</name>
<evidence type="ECO:0000313" key="2">
    <source>
        <dbReference type="Proteomes" id="UP000054564"/>
    </source>
</evidence>
<proteinExistence type="predicted"/>
<dbReference type="AlphaFoldDB" id="A0A0L0W0I9"/>
<dbReference type="PANTHER" id="PTHR33050:SF7">
    <property type="entry name" value="RIBONUCLEASE H"/>
    <property type="match status" value="1"/>
</dbReference>
<protein>
    <submittedName>
        <fullName evidence="1">Uncharacterized protein</fullName>
    </submittedName>
</protein>